<keyword evidence="2" id="KW-1185">Reference proteome</keyword>
<organism evidence="1 2">
    <name type="scientific">Populus alba x Populus x berolinensis</name>
    <dbReference type="NCBI Taxonomy" id="444605"/>
    <lineage>
        <taxon>Eukaryota</taxon>
        <taxon>Viridiplantae</taxon>
        <taxon>Streptophyta</taxon>
        <taxon>Embryophyta</taxon>
        <taxon>Tracheophyta</taxon>
        <taxon>Spermatophyta</taxon>
        <taxon>Magnoliopsida</taxon>
        <taxon>eudicotyledons</taxon>
        <taxon>Gunneridae</taxon>
        <taxon>Pentapetalae</taxon>
        <taxon>rosids</taxon>
        <taxon>fabids</taxon>
        <taxon>Malpighiales</taxon>
        <taxon>Salicaceae</taxon>
        <taxon>Saliceae</taxon>
        <taxon>Populus</taxon>
    </lineage>
</organism>
<name>A0AAD6RSH8_9ROSI</name>
<dbReference type="Proteomes" id="UP001164929">
    <property type="component" value="Chromosome 1"/>
</dbReference>
<reference evidence="1 2" key="1">
    <citation type="journal article" date="2023" name="Mol. Ecol. Resour.">
        <title>Chromosome-level genome assembly of a triploid poplar Populus alba 'Berolinensis'.</title>
        <authorList>
            <person name="Chen S."/>
            <person name="Yu Y."/>
            <person name="Wang X."/>
            <person name="Wang S."/>
            <person name="Zhang T."/>
            <person name="Zhou Y."/>
            <person name="He R."/>
            <person name="Meng N."/>
            <person name="Wang Y."/>
            <person name="Liu W."/>
            <person name="Liu Z."/>
            <person name="Liu J."/>
            <person name="Guo Q."/>
            <person name="Huang H."/>
            <person name="Sederoff R.R."/>
            <person name="Wang G."/>
            <person name="Qu G."/>
            <person name="Chen S."/>
        </authorList>
    </citation>
    <scope>NUCLEOTIDE SEQUENCE [LARGE SCALE GENOMIC DNA]</scope>
    <source>
        <strain evidence="1">SC-2020</strain>
    </source>
</reference>
<sequence>MVVLPFILDHYFLIEHQIRVSKTRSSLACSVKFHQLHYCLCFGRRGGQNRGPFGPNQATGYVHLRILNFIVLFQGSVQFIFATRAVHSIPYFGAVVNQTLVNVVILLESFTNQICSGASLLKWFLHLNMNRVQVNDFSPMSEAGDRVETGGSALIDEATGSEANGLALIAVSKGVFLDFLS</sequence>
<evidence type="ECO:0000313" key="2">
    <source>
        <dbReference type="Proteomes" id="UP001164929"/>
    </source>
</evidence>
<proteinExistence type="predicted"/>
<protein>
    <submittedName>
        <fullName evidence="1">Uncharacterized protein</fullName>
    </submittedName>
</protein>
<comment type="caution">
    <text evidence="1">The sequence shown here is derived from an EMBL/GenBank/DDBJ whole genome shotgun (WGS) entry which is preliminary data.</text>
</comment>
<dbReference type="EMBL" id="JAQIZT010000001">
    <property type="protein sequence ID" value="KAJ7013347.1"/>
    <property type="molecule type" value="Genomic_DNA"/>
</dbReference>
<evidence type="ECO:0000313" key="1">
    <source>
        <dbReference type="EMBL" id="KAJ7013347.1"/>
    </source>
</evidence>
<accession>A0AAD6RSH8</accession>
<gene>
    <name evidence="1" type="ORF">NC653_003133</name>
</gene>
<dbReference type="AlphaFoldDB" id="A0AAD6RSH8"/>